<evidence type="ECO:0000256" key="19">
    <source>
        <dbReference type="ARBA" id="ARBA00022561"/>
    </source>
</evidence>
<accession>F6N707</accession>
<keyword evidence="35 72" id="KW-1161">Viral attachment to host cell</keyword>
<evidence type="ECO:0000256" key="71">
    <source>
        <dbReference type="ARBA" id="ARBA00057183"/>
    </source>
</evidence>
<comment type="function">
    <text evidence="71">Cysteine protease that cleaves viral polyprotein and specific host proteins. It is responsible for the autocatalytic cleavage between the P1 and P2 regions, which is the first cleavage occurring in the polyprotein. Also cleaves the host translation initiation factor EIF4G1, in order to shut down the capped cellular mRNA translation. Inhibits the host nucleus-cytoplasm protein and RNA trafficking by cleaving host members of the nuclear pores. Counteracts stress granule formation probably by antagonizing its assembly or promoting its dissassembly.</text>
</comment>
<dbReference type="SUPFAM" id="SSF56672">
    <property type="entry name" value="DNA/RNA polymerases"/>
    <property type="match status" value="1"/>
</dbReference>
<proteinExistence type="inferred from homology"/>
<keyword evidence="38 72" id="KW-1193">Eukaryotic host translation shutoff by virus</keyword>
<evidence type="ECO:0000256" key="45">
    <source>
        <dbReference type="ARBA" id="ARBA00022884"/>
    </source>
</evidence>
<comment type="subunit">
    <text evidence="8">Interacts with Viral protein genome-linked and with protein 3CD.</text>
</comment>
<dbReference type="Gene3D" id="1.20.960.20">
    <property type="match status" value="1"/>
</dbReference>
<evidence type="ECO:0000256" key="41">
    <source>
        <dbReference type="ARBA" id="ARBA00022840"/>
    </source>
</evidence>
<evidence type="ECO:0000256" key="66">
    <source>
        <dbReference type="ARBA" id="ARBA00046709"/>
    </source>
</evidence>
<keyword evidence="46 72" id="KW-1164">Virus endocytosis by host</keyword>
<keyword evidence="21 72" id="KW-0945">Host-virus interaction</keyword>
<dbReference type="Gene3D" id="2.40.10.10">
    <property type="entry name" value="Trypsin-like serine proteases"/>
    <property type="match status" value="4"/>
</dbReference>
<keyword evidence="50 72" id="KW-1072">Activation of host autophagy by virus</keyword>
<evidence type="ECO:0000256" key="72">
    <source>
        <dbReference type="RuleBase" id="RU364118"/>
    </source>
</evidence>
<dbReference type="GO" id="GO:0039520">
    <property type="term" value="P:symbiont-mediated activation of host autophagy"/>
    <property type="evidence" value="ECO:0007669"/>
    <property type="project" value="UniProtKB-KW"/>
</dbReference>
<evidence type="ECO:0000256" key="9">
    <source>
        <dbReference type="ARBA" id="ARBA00011474"/>
    </source>
</evidence>
<keyword evidence="48 72" id="KW-1190">Host gene expression shutoff by virus</keyword>
<keyword evidence="45 72" id="KW-0694">RNA-binding</keyword>
<dbReference type="FunFam" id="2.60.120.20:FF:000001">
    <property type="entry name" value="Genome polyprotein"/>
    <property type="match status" value="1"/>
</dbReference>
<keyword evidence="43 72" id="KW-0946">Virion</keyword>
<evidence type="ECO:0000256" key="36">
    <source>
        <dbReference type="ARBA" id="ARBA00022806"/>
    </source>
</evidence>
<keyword evidence="36 72" id="KW-0347">Helicase</keyword>
<evidence type="ECO:0000256" key="15">
    <source>
        <dbReference type="ARBA" id="ARBA00022488"/>
    </source>
</evidence>
<evidence type="ECO:0000256" key="63">
    <source>
        <dbReference type="ARBA" id="ARBA00045482"/>
    </source>
</evidence>
<dbReference type="Gene3D" id="3.40.50.300">
    <property type="entry name" value="P-loop containing nucleotide triphosphate hydrolases"/>
    <property type="match status" value="1"/>
</dbReference>
<keyword evidence="59 72" id="KW-0449">Lipoprotein</keyword>
<keyword evidence="52" id="KW-1088">Inhibition of host RIG-I by virus</keyword>
<comment type="subcellular location">
    <subcellularLocation>
        <location evidence="3">Host cytoplasmic vesicle membrane</location>
        <topology evidence="3">Peripheral membrane protein</topology>
        <orientation evidence="3">Cytoplasmic side</orientation>
    </subcellularLocation>
    <subcellularLocation>
        <location evidence="2">Host nucleus</location>
    </subcellularLocation>
    <subcellularLocation>
        <location evidence="4">Virion</location>
    </subcellularLocation>
</comment>
<keyword evidence="14 72" id="KW-0696">RNA-directed RNA polymerase</keyword>
<dbReference type="MEROPS" id="N08.001"/>
<evidence type="ECO:0000256" key="52">
    <source>
        <dbReference type="ARBA" id="ARBA00023090"/>
    </source>
</evidence>
<sequence length="2168" mass="243275">MGAQVSRQNVGTHSTQNAVTGGSSLNYFNINYFKDAASNGASRLDFSQDPSKFTDPVKDVLTKGIPTLQSPSVEACGYSDRIIQITRGNSTITSQDIANAVVAYGVWPQYLTDADANAIDKPSHPDTSSDRFYTLDSKLWSSTSKGWWWKLPDALKNMGIFGENMFYHFLGRAGYTVHVQCNASKFHQGTLVIAAIPEHQLAYIGSGNVSVGYRHTHPGESGRTLNNTRENRNEQQPTDESWLNCDGTLLGNITIYPHQYINLRSNNSATLILPYVNAVPMDSMVRHNNWSIIIIPISPLAAEVTDPVPITISISPMCSEFSGARNQSVKVQGLPVMLTPGSAQFLTTDDTQSPSALPYFHPTKEIFIPGKVNNLSEICQVDSMIPINNIIANKNSINLYTVRVEVQTGNLATEIFAIPVDIAAQPLATTLIGEIASYYTHWTGSIRFSFMFCGTANTKVKLLIAYTPPGVEKPTSRTKAMLGTHLVWDVGLQSTVSMVVPWISASNYRFTTPDTYSQAGYITCWYQTNFVVPPQTPRHADIICFVSGCKDFCLRMARDTNLHSQTVNIEQNPVEKYTEALLNEVLVVPNIQPSNGNTSNSAPALDAAETGHTSSVQPEDVVETRYVITDQTRDEMSIESFLGRSACIAVIHTNLKHTEEEQNVYNKENYNFSKWAITIKEMAQIRRKCELFTYLRFDSEITIVATIAGQGDDIGHIVLQYMYVPPGGPIPKTRNADEWQTGTNASVFWQHGQPYPRFTIPFVSIASAYYMFYDGYEGDSPGSKYGAVVTNAMGTLCVRVVTEQQKHPVNITSRIYHKAKHVSAWCPRAPRAVAYQHTYSTNFVPKEGIEAVTTSIRTRRDIKQISNYGPSDMYVHMDDLIYRNLHLCEPENLNDSVLICYSSDLVIYRTNAKGDDFIPTCNCTQATYYCRHKNRYFPIEVKKHEWYEIQESEYYPKHIQYNILIGEGPCEPGDCGGKLLCKHGVIGIVTAGGEGHVAFIDLRDFHVADTQGITDYIHNLGEAFGAGFIDNIKEQIQIINPINKITGKIVKWVIRIISAITIIIRNSADPHTVIATLALIGCSGSPWRFIKEKVCKWLQLSYVYKESDGWIKKFTEMCNAARGLEWLGNKISKFIEWFKSMLPQAKLKVDYIKNLKQLPLLEKEIDGLRLASQKQQQDYIDTLKVMLDSSNKFLPLYASENKRGKDLLRRGEMILRTSKRTEPVGVLFHGEPGTGKSIATSILARMLTNESDIYSLPPSPKYFDGYDQQSVVIMDDIMQNPNGEDMSLFCQMVSSVPFIPPMADLPDKGKPFSSDYVLASTNHNLLHPPTITCTTAMNRRFFLDLDIIVKEDFKINQGKLNLQCALKPCKEGKVGNAKCCPLICGKAVVFGDRNTGDHLSLATIYNRIVEESKNRKELTTSLQAIFQGPIDIVNKPPPPAIMDLLKSVRNPEVIKYCEDNKWIIPADCRLERDLNYANLVISMIANVISILGVIYIIYKLFCSLQGPYSGEPKPVTRKPERRVVTQGPQEEFGRSLLKHNACIVTTDNGKFTGLGIYDNVMILPTHADVGNTVDIDGIQTKVSDSYDLYNSQGVKLEITVVKLNRNEKFRDIRKYIPDTEDDYPECCLALLANQPEPTIIEVGDSCSYGNILLSGNQTARMIKYNYPTKSGFCGGILYKIGLVLGIHVGGNGRNGFSAMVLRSYFNEQQGKIVSKTDVKAENLYSIHTPTKTKLQPSVFHNVFPGKKEPAVLSPKDPRLHVDLEEAIFSKYKGNKTIEITQNMEIAAAHYTAQLSTLDINTEPLSLEESVYGIEGLEALDLHTSAGYPYTALGVKKKDLIPKDKNLIKLKQAMEKYGLDLPMITFLKDELRKPEKICTGKTRIIEASSLNDTVQFRMAFGRLFSTFHQNPGIITGSAVGCDPETFWSKIPVMLDGECLMAFDYTNYDGSLNPVWFKLLSKVLNDLGFPGDLVNKLCYSKHIFKTSYYEVEGGMPSGCAGTSIFNTIINNIIIRTLVLDTYKYVNLDKLKILAYGDDILFSYPYDLDMKELADEGNKYGLTITPADKSDVFKKLDFNNATFLKRGFKPDERHSFLIHPIYPEEEVWESIRWTKNPRNMQEHVLSLCHLMWHNGKDKYDQFVAKIRSVSAGRALYIPPYELLRHEWYEKF</sequence>
<feature type="transmembrane region" description="Helical" evidence="74">
    <location>
        <begin position="1476"/>
        <end position="1498"/>
    </location>
</feature>
<dbReference type="InterPro" id="IPR027417">
    <property type="entry name" value="P-loop_NTPase"/>
</dbReference>
<dbReference type="GO" id="GO:0003724">
    <property type="term" value="F:RNA helicase activity"/>
    <property type="evidence" value="ECO:0007669"/>
    <property type="project" value="InterPro"/>
</dbReference>
<evidence type="ECO:0000259" key="76">
    <source>
        <dbReference type="PROSITE" id="PS51218"/>
    </source>
</evidence>
<dbReference type="Proteomes" id="UP000326092">
    <property type="component" value="Segment"/>
</dbReference>
<evidence type="ECO:0000256" key="20">
    <source>
        <dbReference type="ARBA" id="ARBA00022562"/>
    </source>
</evidence>
<evidence type="ECO:0000256" key="26">
    <source>
        <dbReference type="ARBA" id="ARBA00022695"/>
    </source>
</evidence>
<evidence type="ECO:0000256" key="23">
    <source>
        <dbReference type="ARBA" id="ARBA00022632"/>
    </source>
</evidence>
<comment type="subunit">
    <text evidence="7">Interacts with capsid protein VP1 and capsid protein VP3 in the mature capsid.</text>
</comment>
<dbReference type="InterPro" id="IPR043128">
    <property type="entry name" value="Rev_trsase/Diguanyl_cyclase"/>
</dbReference>
<evidence type="ECO:0000256" key="21">
    <source>
        <dbReference type="ARBA" id="ARBA00022581"/>
    </source>
</evidence>
<name>F6N707_9ENTO</name>
<evidence type="ECO:0000256" key="46">
    <source>
        <dbReference type="ARBA" id="ARBA00022890"/>
    </source>
</evidence>
<keyword evidence="47 72" id="KW-0693">Viral RNA replication</keyword>
<dbReference type="SUPFAM" id="SSF89043">
    <property type="entry name" value="Soluble domain of poliovirus core protein 3a"/>
    <property type="match status" value="1"/>
</dbReference>
<dbReference type="Gene3D" id="6.10.20.20">
    <property type="entry name" value="Poliovirus 3A protein-like"/>
    <property type="match status" value="1"/>
</dbReference>
<evidence type="ECO:0000256" key="37">
    <source>
        <dbReference type="ARBA" id="ARBA00022807"/>
    </source>
</evidence>
<dbReference type="GO" id="GO:0006351">
    <property type="term" value="P:DNA-templated transcription"/>
    <property type="evidence" value="ECO:0007669"/>
    <property type="project" value="InterPro"/>
</dbReference>
<dbReference type="SUPFAM" id="SSF52540">
    <property type="entry name" value="P-loop containing nucleoside triphosphate hydrolases"/>
    <property type="match status" value="1"/>
</dbReference>
<evidence type="ECO:0000256" key="59">
    <source>
        <dbReference type="ARBA" id="ARBA00023288"/>
    </source>
</evidence>
<dbReference type="GO" id="GO:0015267">
    <property type="term" value="F:channel activity"/>
    <property type="evidence" value="ECO:0007669"/>
    <property type="project" value="UniProtKB-KW"/>
</dbReference>
<keyword evidence="34 72" id="KW-0378">Hydrolase</keyword>
<dbReference type="GO" id="GO:0003968">
    <property type="term" value="F:RNA-directed RNA polymerase activity"/>
    <property type="evidence" value="ECO:0007669"/>
    <property type="project" value="UniProtKB-KW"/>
</dbReference>
<dbReference type="InterPro" id="IPR044067">
    <property type="entry name" value="PCV_3C_PRO"/>
</dbReference>
<evidence type="ECO:0000256" key="50">
    <source>
        <dbReference type="ARBA" id="ARBA00023050"/>
    </source>
</evidence>
<dbReference type="PROSITE" id="PS50507">
    <property type="entry name" value="RDRP_SSRNA_POS"/>
    <property type="match status" value="1"/>
</dbReference>
<comment type="subunit">
    <text evidence="67">Homohexamer; forms a hexameric ring structure with 6-fold symmetry characteristic of AAA+ ATPases. Interacts (via N-terminus) with host RTN3 (via reticulon domain); this interaction is important for viral replication. Interacts with capsid protein VP3; this interaction may be important for virion morphogenesis.</text>
</comment>
<comment type="function">
    <text evidence="72">Protein 3A: Localizes the viral replication complex to the surface of membranous vesicles. It inhibits host cell endoplasmic reticulum-to-Golgi apparatus transport and causes the disassembly of the Golgi complex, possibly through GBF1 interaction. This would result in depletion of MHC, trail receptors and IFN receptors at the host cell surface.</text>
</comment>
<comment type="similarity">
    <text evidence="5 72">Belongs to the picornaviruses polyprotein family.</text>
</comment>
<comment type="function">
    <text evidence="72">Protein 3AB: Localizes the viral replication complex to the surface of membranous vesicles. Together with protein 3CD binds the Cis-Active RNA Element (CRE) which is involved in RNA synthesis initiation. Acts as a cofactor to stimulate the activity of 3D polymerase, maybe through a nucleid acid chaperone activity.</text>
</comment>
<evidence type="ECO:0000256" key="35">
    <source>
        <dbReference type="ARBA" id="ARBA00022804"/>
    </source>
</evidence>
<evidence type="ECO:0000256" key="38">
    <source>
        <dbReference type="ARBA" id="ARBA00022809"/>
    </source>
</evidence>
<evidence type="ECO:0000256" key="68">
    <source>
        <dbReference type="ARBA" id="ARBA00047631"/>
    </source>
</evidence>
<dbReference type="EC" id="3.4.22.28" evidence="72"/>
<keyword evidence="40" id="KW-0862">Zinc</keyword>
<evidence type="ECO:0000256" key="6">
    <source>
        <dbReference type="ARBA" id="ARBA00011124"/>
    </source>
</evidence>
<comment type="function">
    <text evidence="72">Viral protein genome-linked: acts as a primer for viral RNA replication and remains covalently bound to viral genomic RNA. VPg is uridylylated prior to priming replication into VPg-pUpU. The oriI viral genomic sequence may act as a template for this. The VPg-pUpU is then used as primer on the genomic RNA poly(A) by the RNA-dependent RNA polymerase to replicate the viral genome.</text>
</comment>
<dbReference type="GO" id="GO:0039522">
    <property type="term" value="P:symbiont-mediated suppression of host mRNA export from nucleus"/>
    <property type="evidence" value="ECO:0007669"/>
    <property type="project" value="UniProtKB-KW"/>
</dbReference>
<evidence type="ECO:0000256" key="44">
    <source>
        <dbReference type="ARBA" id="ARBA00022870"/>
    </source>
</evidence>
<keyword evidence="37" id="KW-0788">Thiol protease</keyword>
<keyword evidence="49 72" id="KW-1182">Viral ion channel</keyword>
<comment type="subunit">
    <text evidence="66">Interacts with capsid protein VP0 and capsid protein VP1 to form heterotrimeric protomers. Five protomers subsequently associate to form pentamers which serve as building blocks for the capsid. Interacts with capsid protein VP4 in the mature capsid. Interacts with protein 2C; this interaction may be important for virion morphogenesis.</text>
</comment>
<dbReference type="InterPro" id="IPR003138">
    <property type="entry name" value="Pico_P1A"/>
</dbReference>
<evidence type="ECO:0000256" key="12">
    <source>
        <dbReference type="ARBA" id="ARBA00022448"/>
    </source>
</evidence>
<dbReference type="Pfam" id="PF00073">
    <property type="entry name" value="Rhv"/>
    <property type="match status" value="3"/>
</dbReference>
<feature type="domain" description="SF3 helicase" evidence="76">
    <location>
        <begin position="1201"/>
        <end position="1362"/>
    </location>
</feature>
<evidence type="ECO:0000313" key="79">
    <source>
        <dbReference type="Proteomes" id="UP000326092"/>
    </source>
</evidence>
<comment type="function">
    <text evidence="72">RNA-directed RNA polymerase: Replicates the viral genomic RNA on the surface of intracellular membranes. May form linear arrays of subunits that propagate along a strong head-to-tail interaction called interface-I. Covalently attaches UMP to a tyrosine of VPg, which is used to prime RNA synthesis. The positive stranded RNA genome is first replicated at virus induced membranous vesicles, creating a dsRNA genomic replication form. This dsRNA is then used as template to synthesize positive stranded RNA genomes. ss(+)RNA genomes are either translated, replicated or encapsidated.</text>
</comment>
<dbReference type="GO" id="GO:0017111">
    <property type="term" value="F:ribonucleoside triphosphate phosphatase activity"/>
    <property type="evidence" value="ECO:0007669"/>
    <property type="project" value="UniProtKB-EC"/>
</dbReference>
<comment type="function">
    <text evidence="72">Capsid protein VP1: Forms an icosahedral capsid of pseudo T=3 symmetry with capsid proteins VP2 and VP3. The capsid is 300 Angstroms in diameter, composed of 60 copies of each capsid protein and enclosing the viral positive strand RNA genome. Capsid protein VP1 mainly forms the vertices of the capsid. Capsid protein VP1 interacts with host cell receptor to provide virion attachment to target host cells. This attachment induces virion internalization. Tyrosine kinases are probably involved in the entry process. After binding to its receptor, the capsid undergoes conformational changes. Capsid protein VP1 N-terminus (that contains an amphipathic alpha-helix) and capsid protein VP4 are externalized. Together, they shape a pore in the host membrane through which viral genome is translocated to host cell cytoplasm. After genome has been released, the channel shrinks.</text>
</comment>
<dbReference type="InterPro" id="IPR009003">
    <property type="entry name" value="Peptidase_S1_PA"/>
</dbReference>
<evidence type="ECO:0000256" key="42">
    <source>
        <dbReference type="ARBA" id="ARBA00022842"/>
    </source>
</evidence>
<evidence type="ECO:0000256" key="54">
    <source>
        <dbReference type="ARBA" id="ARBA00023197"/>
    </source>
</evidence>
<comment type="subunit">
    <text evidence="65">Homodimer. Interacts with host GBF1. Interacts (via GOLD domain) with host ACBD3 (via GOLD domain); this interaction allows the formation of a viral protein 3A/ACBD3 heterotetramer with a 2:2 stoichiometry, which will stimulate the recruitment of host PI4KB in order to synthesize PI4P at the viral RNA replication sites.</text>
</comment>
<dbReference type="InterPro" id="IPR033703">
    <property type="entry name" value="Rhv-like"/>
</dbReference>
<evidence type="ECO:0000256" key="67">
    <source>
        <dbReference type="ARBA" id="ARBA00046779"/>
    </source>
</evidence>
<comment type="subunit">
    <text evidence="10">Interacts with protein 3CD.</text>
</comment>
<evidence type="ECO:0000256" key="3">
    <source>
        <dbReference type="ARBA" id="ARBA00004295"/>
    </source>
</evidence>
<keyword evidence="22 72" id="KW-1162">Viral penetration into host cytoplasm</keyword>
<evidence type="ECO:0000256" key="62">
    <source>
        <dbReference type="ARBA" id="ARBA00024513"/>
    </source>
</evidence>
<dbReference type="Pfam" id="PF01552">
    <property type="entry name" value="Pico_P2B"/>
    <property type="match status" value="1"/>
</dbReference>
<feature type="domain" description="Peptidase C3" evidence="77">
    <location>
        <begin position="1527"/>
        <end position="1705"/>
    </location>
</feature>
<evidence type="ECO:0000256" key="32">
    <source>
        <dbReference type="ARBA" id="ARBA00022741"/>
    </source>
</evidence>
<dbReference type="GO" id="GO:0039694">
    <property type="term" value="P:viral RNA genome replication"/>
    <property type="evidence" value="ECO:0007669"/>
    <property type="project" value="InterPro"/>
</dbReference>
<evidence type="ECO:0000256" key="58">
    <source>
        <dbReference type="ARBA" id="ARBA00023280"/>
    </source>
</evidence>
<keyword evidence="28 72" id="KW-1143">T=pseudo3 icosahedral capsid protein</keyword>
<dbReference type="GO" id="GO:0003723">
    <property type="term" value="F:RNA binding"/>
    <property type="evidence" value="ECO:0007669"/>
    <property type="project" value="UniProtKB-KW"/>
</dbReference>
<evidence type="ECO:0000256" key="24">
    <source>
        <dbReference type="ARBA" id="ARBA00022670"/>
    </source>
</evidence>
<evidence type="ECO:0000256" key="31">
    <source>
        <dbReference type="ARBA" id="ARBA00022737"/>
    </source>
</evidence>
<comment type="function">
    <text evidence="69">Plays an essential role in the virus replication cycle by acting as a viroporin. Creates a pore in the host endoplasmic reticulum and as a consequence releases Ca2+ in the cytoplasm of infected cell. In turn, high levels of cytoplasmic calcium may trigger membrane trafficking and transport of viral ER-associated proteins to viroplasms, sites of viral genome replication.</text>
</comment>
<evidence type="ECO:0000256" key="40">
    <source>
        <dbReference type="ARBA" id="ARBA00022833"/>
    </source>
</evidence>
<evidence type="ECO:0000256" key="4">
    <source>
        <dbReference type="ARBA" id="ARBA00004328"/>
    </source>
</evidence>
<dbReference type="Pfam" id="PF02226">
    <property type="entry name" value="Pico_P1A"/>
    <property type="match status" value="1"/>
</dbReference>
<evidence type="ECO:0000256" key="49">
    <source>
        <dbReference type="ARBA" id="ARBA00023039"/>
    </source>
</evidence>
<dbReference type="Pfam" id="PF00910">
    <property type="entry name" value="RNA_helicase"/>
    <property type="match status" value="1"/>
</dbReference>
<keyword evidence="12 72" id="KW-0813">Transport</keyword>
<dbReference type="InterPro" id="IPR029053">
    <property type="entry name" value="Viral_coat"/>
</dbReference>
<dbReference type="SUPFAM" id="SSF88633">
    <property type="entry name" value="Positive stranded ssRNA viruses"/>
    <property type="match status" value="2"/>
</dbReference>
<dbReference type="GO" id="GO:0004197">
    <property type="term" value="F:cysteine-type endopeptidase activity"/>
    <property type="evidence" value="ECO:0007669"/>
    <property type="project" value="UniProtKB-EC"/>
</dbReference>
<keyword evidence="55 72" id="KW-1035">Host cytoplasm</keyword>
<dbReference type="InterPro" id="IPR036203">
    <property type="entry name" value="P3A_soluble_dom"/>
</dbReference>
<evidence type="ECO:0000256" key="30">
    <source>
        <dbReference type="ARBA" id="ARBA00022723"/>
    </source>
</evidence>
<dbReference type="InterPro" id="IPR043502">
    <property type="entry name" value="DNA/RNA_pol_sf"/>
</dbReference>
<comment type="subunit">
    <text evidence="9">Interacts with capsid protein VP1 and capsid protein VP3 to form heterotrimeric protomers.</text>
</comment>
<dbReference type="GO" id="GO:0044162">
    <property type="term" value="C:host cell cytoplasmic vesicle membrane"/>
    <property type="evidence" value="ECO:0007669"/>
    <property type="project" value="UniProtKB-SubCell"/>
</dbReference>
<evidence type="ECO:0000259" key="75">
    <source>
        <dbReference type="PROSITE" id="PS50507"/>
    </source>
</evidence>
<evidence type="ECO:0000256" key="51">
    <source>
        <dbReference type="ARBA" id="ARBA00023065"/>
    </source>
</evidence>
<evidence type="ECO:0000256" key="28">
    <source>
        <dbReference type="ARBA" id="ARBA00022706"/>
    </source>
</evidence>
<evidence type="ECO:0000256" key="60">
    <source>
        <dbReference type="ARBA" id="ARBA00023296"/>
    </source>
</evidence>
<dbReference type="GO" id="GO:0044694">
    <property type="term" value="P:symbiont genome entry into host cell via pore formation in plasma membrane"/>
    <property type="evidence" value="ECO:0007669"/>
    <property type="project" value="UniProtKB-KW"/>
</dbReference>
<keyword evidence="33" id="KW-0863">Zinc-finger</keyword>
<dbReference type="InterPro" id="IPR001676">
    <property type="entry name" value="Picornavirus_capsid"/>
</dbReference>
<dbReference type="EC" id="3.6.1.15" evidence="72"/>
<keyword evidence="13 72" id="KW-1113">Inhibition of host RLR pathway by virus</keyword>
<comment type="function">
    <text evidence="72">Protein 2B: Plays an essential role in the virus replication cycle by acting as a viroporin. Creates a pore in the host reticulum endoplasmic and as a consequence releases Ca2+ in the cytoplasm of infected cell. In turn, high levels of cytoplasmic calcium may trigger membrane trafficking and transport of viral ER-associated proteins to viroplasms, sites of viral genome replication.</text>
</comment>
<keyword evidence="41 72" id="KW-0067">ATP-binding</keyword>
<keyword evidence="51 72" id="KW-0406">Ion transport</keyword>
<protein>
    <recommendedName>
        <fullName evidence="72">Genome polyprotein</fullName>
    </recommendedName>
    <component>
        <recommendedName>
            <fullName evidence="72">P3</fullName>
        </recommendedName>
    </component>
    <component>
        <recommendedName>
            <fullName evidence="72">Protein 3AB</fullName>
        </recommendedName>
    </component>
    <component>
        <recommendedName>
            <fullName evidence="72">P2</fullName>
        </recommendedName>
    </component>
    <component>
        <recommendedName>
            <fullName evidence="72">P1</fullName>
        </recommendedName>
    </component>
    <component>
        <recommendedName>
            <fullName evidence="72">Capsid protein VP0</fullName>
        </recommendedName>
        <alternativeName>
            <fullName evidence="72">VP4-VP2</fullName>
        </alternativeName>
    </component>
    <component>
        <recommendedName>
            <fullName evidence="72">Capsid protein VP4</fullName>
        </recommendedName>
        <alternativeName>
            <fullName evidence="72">P1A</fullName>
        </alternativeName>
        <alternativeName>
            <fullName evidence="72">Virion protein 4</fullName>
        </alternativeName>
    </component>
    <component>
        <recommendedName>
            <fullName evidence="72">Capsid protein VP2</fullName>
        </recommendedName>
        <alternativeName>
            <fullName evidence="72">P1B</fullName>
        </alternativeName>
        <alternativeName>
            <fullName evidence="72">Virion protein 2</fullName>
        </alternativeName>
    </component>
    <component>
        <recommendedName>
            <fullName evidence="72">Capsid protein VP3</fullName>
        </recommendedName>
        <alternativeName>
            <fullName evidence="72">P1C</fullName>
        </alternativeName>
        <alternativeName>
            <fullName evidence="72">Virion protein 3</fullName>
        </alternativeName>
    </component>
    <component>
        <recommendedName>
            <fullName evidence="72">Capsid protein VP1</fullName>
        </recommendedName>
        <alternativeName>
            <fullName evidence="72">P1D</fullName>
        </alternativeName>
        <alternativeName>
            <fullName evidence="72">Virion protein 1</fullName>
        </alternativeName>
    </component>
    <component>
        <recommendedName>
            <fullName evidence="72">Protease 2A</fullName>
            <shortName evidence="72">P2A</shortName>
            <ecNumber evidence="72">3.4.22.29</ecNumber>
        </recommendedName>
        <alternativeName>
            <fullName evidence="72">Picornain 2A</fullName>
        </alternativeName>
        <alternativeName>
            <fullName evidence="72">Protein 2A</fullName>
        </alternativeName>
    </component>
    <component>
        <recommendedName>
            <fullName evidence="72">Protein 2B</fullName>
            <shortName evidence="72">P2B</shortName>
        </recommendedName>
    </component>
    <component>
        <recommendedName>
            <fullName evidence="72">Protein 2C</fullName>
            <shortName evidence="72">P2C</shortName>
            <ecNumber evidence="72">3.6.1.15</ecNumber>
        </recommendedName>
    </component>
    <component>
        <recommendedName>
            <fullName evidence="72">Protein 3A</fullName>
            <shortName evidence="72">P3A</shortName>
        </recommendedName>
    </component>
    <component>
        <recommendedName>
            <fullName evidence="72">Viral protein genome-linked</fullName>
            <shortName evidence="72">VPg</shortName>
        </recommendedName>
        <alternativeName>
            <fullName evidence="72">Protein 3B</fullName>
            <shortName evidence="72">P3B</shortName>
        </alternativeName>
    </component>
    <component>
        <recommendedName>
            <fullName evidence="72">Protein 3CD</fullName>
            <ecNumber evidence="72">3.4.22.28</ecNumber>
        </recommendedName>
    </component>
    <component>
        <recommendedName>
            <fullName evidence="72">Protease 3C</fullName>
            <shortName evidence="72">P3C</shortName>
        </recommendedName>
    </component>
    <component>
        <recommendedName>
            <fullName evidence="72">RNA-directed RNA polymerase</fullName>
            <shortName evidence="72">RdRp</shortName>
            <ecNumber evidence="72">2.7.7.48</ecNumber>
        </recommendedName>
        <alternativeName>
            <fullName evidence="72">3D polymerase</fullName>
            <shortName evidence="72">3Dpol</shortName>
        </alternativeName>
        <alternativeName>
            <fullName evidence="72">Protein 3D</fullName>
            <shortName evidence="72">3D</shortName>
        </alternativeName>
    </component>
</protein>
<keyword evidence="44 72" id="KW-1043">Host membrane</keyword>
<evidence type="ECO:0000256" key="11">
    <source>
        <dbReference type="ARBA" id="ARBA00011876"/>
    </source>
</evidence>
<keyword evidence="56 72" id="KW-1262">Eukaryotic host gene expression shutoff by virus</keyword>
<comment type="function">
    <text evidence="72">Protein 2C: Induces and associates with structural rearrangements of intracellular membranes. Displays RNA-binding, nucleotide binding and NTPase activities. May play a role in virion morphogenesis and viral RNA encapsidation by interacting with the capsid protein VP3.</text>
</comment>
<dbReference type="Pfam" id="PF00680">
    <property type="entry name" value="RdRP_1"/>
    <property type="match status" value="1"/>
</dbReference>
<evidence type="ECO:0000256" key="25">
    <source>
        <dbReference type="ARBA" id="ARBA00022679"/>
    </source>
</evidence>
<comment type="function">
    <text evidence="72">Protein 3CD: Involved in the viral replication complex and viral polypeptide maturation. It exhibits protease activity with a specificity and catalytic efficiency that is different from protease 3C. Protein 3CD lacks polymerase activity. Protein 3CD binds to the 5'UTR of the viral genome.</text>
</comment>
<evidence type="ECO:0000256" key="64">
    <source>
        <dbReference type="ARBA" id="ARBA00045489"/>
    </source>
</evidence>
<dbReference type="InterPro" id="IPR014838">
    <property type="entry name" value="P3A"/>
</dbReference>
<feature type="region of interest" description="Disordered" evidence="73">
    <location>
        <begin position="593"/>
        <end position="616"/>
    </location>
</feature>
<dbReference type="InterPro" id="IPR000081">
    <property type="entry name" value="Peptidase_C3"/>
</dbReference>
<dbReference type="GO" id="GO:0042025">
    <property type="term" value="C:host cell nucleus"/>
    <property type="evidence" value="ECO:0007669"/>
    <property type="project" value="UniProtKB-SubCell"/>
</dbReference>
<comment type="catalytic activity">
    <reaction evidence="72">
        <text>RNA(n) + a ribonucleoside 5'-triphosphate = RNA(n+1) + diphosphate</text>
        <dbReference type="Rhea" id="RHEA:21248"/>
        <dbReference type="Rhea" id="RHEA-COMP:14527"/>
        <dbReference type="Rhea" id="RHEA-COMP:17342"/>
        <dbReference type="ChEBI" id="CHEBI:33019"/>
        <dbReference type="ChEBI" id="CHEBI:61557"/>
        <dbReference type="ChEBI" id="CHEBI:140395"/>
        <dbReference type="EC" id="2.7.7.48"/>
    </reaction>
</comment>
<dbReference type="Gene3D" id="2.60.120.20">
    <property type="match status" value="3"/>
</dbReference>
<evidence type="ECO:0000256" key="7">
    <source>
        <dbReference type="ARBA" id="ARBA00011188"/>
    </source>
</evidence>
<keyword evidence="17" id="KW-0597">Phosphoprotein</keyword>
<keyword evidence="27" id="KW-0235">DNA replication</keyword>
<evidence type="ECO:0000256" key="55">
    <source>
        <dbReference type="ARBA" id="ARBA00023200"/>
    </source>
</evidence>
<comment type="function">
    <text evidence="64">Forms an icosahedral capsid of pseudo T=3 symmetry with capsid proteins VP2 and VP3. The capsid is 300 Angstroms in diameter, composed of 60 copies of each capsid protein and enclosing the viral positive strand RNA genome. Capsid protein VP1 mainly forms the vertices of the capsid. Capsid protein VP1 interacts with host cell receptor to provide virion attachment to target host cells. This attachment induces virion internalization. Tyrosine kinases are probably involved in the entry process. After binding to its receptor, the capsid undergoes conformational changes. Capsid protein VP1 N-terminus (that contains an amphipathic alpha-helix) and capsid protein VP4 are externalized. Together, they shape a pore in the host membrane through which viral genome is translocated to host cell cytoplasm.</text>
</comment>
<evidence type="ECO:0000256" key="14">
    <source>
        <dbReference type="ARBA" id="ARBA00022484"/>
    </source>
</evidence>
<evidence type="ECO:0000256" key="61">
    <source>
        <dbReference type="ARBA" id="ARBA00023303"/>
    </source>
</evidence>
<evidence type="ECO:0000256" key="10">
    <source>
        <dbReference type="ARBA" id="ARBA00011647"/>
    </source>
</evidence>
<dbReference type="InterPro" id="IPR000605">
    <property type="entry name" value="Helicase_SF3_ssDNA/RNA_vir"/>
</dbReference>
<evidence type="ECO:0000259" key="77">
    <source>
        <dbReference type="PROSITE" id="PS51874"/>
    </source>
</evidence>
<feature type="domain" description="RdRp catalytic" evidence="75">
    <location>
        <begin position="1936"/>
        <end position="2049"/>
    </location>
</feature>
<keyword evidence="54 72" id="KW-1099">Inhibition of host mRNA nuclear export by virus</keyword>
<dbReference type="GO" id="GO:0039618">
    <property type="term" value="C:T=pseudo3 icosahedral viral capsid"/>
    <property type="evidence" value="ECO:0007669"/>
    <property type="project" value="UniProtKB-KW"/>
</dbReference>
<dbReference type="GO" id="GO:0006260">
    <property type="term" value="P:DNA replication"/>
    <property type="evidence" value="ECO:0007669"/>
    <property type="project" value="UniProtKB-KW"/>
</dbReference>
<evidence type="ECO:0000256" key="69">
    <source>
        <dbReference type="ARBA" id="ARBA00049974"/>
    </source>
</evidence>
<dbReference type="EMBL" id="JF965515">
    <property type="protein sequence ID" value="AEG75268.1"/>
    <property type="molecule type" value="Genomic_RNA"/>
</dbReference>
<evidence type="ECO:0000256" key="57">
    <source>
        <dbReference type="ARBA" id="ARBA00023255"/>
    </source>
</evidence>
<dbReference type="InterPro" id="IPR007094">
    <property type="entry name" value="RNA-dir_pol_PSvirus"/>
</dbReference>
<comment type="function">
    <text evidence="72">Protease 2A: Cysteine protease that cleaves viral polyprotein and specific host proteins.</text>
</comment>
<dbReference type="Pfam" id="PF00548">
    <property type="entry name" value="Peptidase_C3"/>
    <property type="match status" value="1"/>
</dbReference>
<keyword evidence="42" id="KW-0460">Magnesium</keyword>
<feature type="region of interest" description="Disordered" evidence="73">
    <location>
        <begin position="215"/>
        <end position="239"/>
    </location>
</feature>
<evidence type="ECO:0000256" key="1">
    <source>
        <dbReference type="ARBA" id="ARBA00001946"/>
    </source>
</evidence>
<reference evidence="78 79" key="1">
    <citation type="submission" date="2011-05" db="EMBL/GenBank/DDBJ databases">
        <title>The detection and characterisation of a new A type human rhinovirus.</title>
        <authorList>
            <person name="Chidlow G.R."/>
            <person name="Harnett G.B."/>
            <person name="Watson M."/>
            <person name="Chopra A."/>
            <person name="Smith D.W."/>
        </authorList>
    </citation>
    <scope>NUCLEOTIDE SEQUENCE [LARGE SCALE GENOMIC DNA]</scope>
    <source>
        <strain evidence="78 79">WA327E/09</strain>
    </source>
</reference>
<dbReference type="GO" id="GO:0005524">
    <property type="term" value="F:ATP binding"/>
    <property type="evidence" value="ECO:0007669"/>
    <property type="project" value="UniProtKB-KW"/>
</dbReference>
<comment type="subunit">
    <text evidence="6">Interacts with RNA-directed RNA polymerase.</text>
</comment>
<comment type="catalytic activity">
    <reaction evidence="62 72">
        <text>Selective cleavage of Tyr-|-Gly bond in the picornavirus polyprotein.</text>
        <dbReference type="EC" id="3.4.22.29"/>
    </reaction>
</comment>
<evidence type="ECO:0000256" key="2">
    <source>
        <dbReference type="ARBA" id="ARBA00004147"/>
    </source>
</evidence>
<keyword evidence="57 72" id="KW-1172">Pore-mediated penetration of viral genome into host cell</keyword>
<evidence type="ECO:0000256" key="56">
    <source>
        <dbReference type="ARBA" id="ARBA00023247"/>
    </source>
</evidence>
<comment type="function">
    <text evidence="72">Capsid protein VP0: Component of immature procapsids, which is cleaved into capsid proteins VP4 and VP2 after maturation. Allows the capsid to remain inactive before the maturation step.</text>
</comment>
<dbReference type="GO" id="GO:0075509">
    <property type="term" value="P:endocytosis involved in viral entry into host cell"/>
    <property type="evidence" value="ECO:0007669"/>
    <property type="project" value="UniProtKB-KW"/>
</dbReference>
<evidence type="ECO:0000256" key="48">
    <source>
        <dbReference type="ARBA" id="ARBA00022995"/>
    </source>
</evidence>
<comment type="function">
    <text evidence="72">Capsid protein VP4: Lies on the inner surface of the capsid shell. After binding to the host receptor, the capsid undergoes conformational changes. Capsid protein VP4 is released, Capsid protein VP1 N-terminus is externalized, and together, they shape a pore in the host membrane through which the viral genome is translocated into the host cell cytoplasm.</text>
</comment>
<comment type="catalytic activity">
    <reaction evidence="68 72">
        <text>a ribonucleoside 5'-triphosphate + H2O = a ribonucleoside 5'-diphosphate + phosphate + H(+)</text>
        <dbReference type="Rhea" id="RHEA:23680"/>
        <dbReference type="ChEBI" id="CHEBI:15377"/>
        <dbReference type="ChEBI" id="CHEBI:15378"/>
        <dbReference type="ChEBI" id="CHEBI:43474"/>
        <dbReference type="ChEBI" id="CHEBI:57930"/>
        <dbReference type="ChEBI" id="CHEBI:61557"/>
        <dbReference type="EC" id="3.6.1.15"/>
    </reaction>
</comment>
<dbReference type="FunFam" id="2.60.120.20:FF:000003">
    <property type="entry name" value="Genome polyprotein"/>
    <property type="match status" value="1"/>
</dbReference>
<comment type="function">
    <text evidence="72">Capsid protein VP3: Forms an icosahedral capsid of pseudo T=3 symmetry with capsid proteins VP2 and VP3. The capsid is 300 Angstroms in diameter, composed of 60 copies of each capsid protein and enclosing the viral positive strand RNA genome.</text>
</comment>
<comment type="function">
    <text evidence="72">Protease 3C: Major viral protease that mediates proteolytic processing of the polyprotein. Cleaves host EIF5B, contributing to host translation shutoff. Cleaves also host PABPC1, contributing to host translation shutoff.</text>
</comment>
<keyword evidence="23 72" id="KW-1090">Inhibition of host innate immune response by virus</keyword>
<keyword evidence="32 72" id="KW-0547">Nucleotide-binding</keyword>
<comment type="function">
    <text evidence="72">Capsid protein VP2: Forms an icosahedral capsid of pseudo T=3 symmetry with capsid proteins VP2 and VP3. The capsid is 300 Angstroms in diameter, composed of 60 copies of each capsid protein and enclosing the viral positive strand RNA genome.</text>
</comment>
<keyword evidence="18 72" id="KW-1192">Host mRNA suppression by virus</keyword>
<dbReference type="EC" id="2.7.7.48" evidence="72"/>
<dbReference type="CDD" id="cd00205">
    <property type="entry name" value="rhv_like"/>
    <property type="match status" value="3"/>
</dbReference>
<dbReference type="InterPro" id="IPR001205">
    <property type="entry name" value="RNA-dir_pol_C"/>
</dbReference>
<dbReference type="GO" id="GO:0008270">
    <property type="term" value="F:zinc ion binding"/>
    <property type="evidence" value="ECO:0007669"/>
    <property type="project" value="UniProtKB-KW"/>
</dbReference>
<keyword evidence="19 72" id="KW-0167">Capsid protein</keyword>
<keyword evidence="15 72" id="KW-1036">Host cytoplasmic vesicle</keyword>
<evidence type="ECO:0000256" key="53">
    <source>
        <dbReference type="ARBA" id="ARBA00023136"/>
    </source>
</evidence>
<dbReference type="GO" id="GO:0034220">
    <property type="term" value="P:monoatomic ion transmembrane transport"/>
    <property type="evidence" value="ECO:0007669"/>
    <property type="project" value="UniProtKB-KW"/>
</dbReference>
<evidence type="ECO:0000256" key="17">
    <source>
        <dbReference type="ARBA" id="ARBA00022553"/>
    </source>
</evidence>
<keyword evidence="26 72" id="KW-0548">Nucleotidyltransferase</keyword>
<keyword evidence="74" id="KW-0812">Transmembrane</keyword>
<keyword evidence="16 72" id="KW-0191">Covalent protein-RNA linkage</keyword>
<dbReference type="Pfam" id="PF00947">
    <property type="entry name" value="Pico_P2A"/>
    <property type="match status" value="1"/>
</dbReference>
<dbReference type="InterPro" id="IPR043504">
    <property type="entry name" value="Peptidase_S1_PA_chymotrypsin"/>
</dbReference>
<evidence type="ECO:0000256" key="33">
    <source>
        <dbReference type="ARBA" id="ARBA00022771"/>
    </source>
</evidence>
<feature type="compositionally biased region" description="Polar residues" evidence="73">
    <location>
        <begin position="593"/>
        <end position="602"/>
    </location>
</feature>
<comment type="subunit">
    <text evidence="11">Interacts with protein 3AB and with RNA-directed RNA polymerase.</text>
</comment>
<evidence type="ECO:0000256" key="34">
    <source>
        <dbReference type="ARBA" id="ARBA00022801"/>
    </source>
</evidence>
<dbReference type="InterPro" id="IPR000199">
    <property type="entry name" value="Peptidase_C3A/C3B_picornavir"/>
</dbReference>
<evidence type="ECO:0000256" key="65">
    <source>
        <dbReference type="ARBA" id="ARBA00046425"/>
    </source>
</evidence>
<dbReference type="GO" id="GO:0039540">
    <property type="term" value="P:symbiont-mediated suppression of host cytoplasmic pattern recognition receptor signaling pathway via inhibition of RIG-I activity"/>
    <property type="evidence" value="ECO:0007669"/>
    <property type="project" value="UniProtKB-KW"/>
</dbReference>
<dbReference type="GO" id="GO:0006508">
    <property type="term" value="P:proteolysis"/>
    <property type="evidence" value="ECO:0007669"/>
    <property type="project" value="UniProtKB-KW"/>
</dbReference>
<evidence type="ECO:0000256" key="70">
    <source>
        <dbReference type="ARBA" id="ARBA00054285"/>
    </source>
</evidence>
<keyword evidence="61 72" id="KW-0407">Ion channel</keyword>
<evidence type="ECO:0000256" key="47">
    <source>
        <dbReference type="ARBA" id="ARBA00022953"/>
    </source>
</evidence>
<evidence type="ECO:0000256" key="43">
    <source>
        <dbReference type="ARBA" id="ARBA00022844"/>
    </source>
</evidence>
<evidence type="ECO:0000256" key="16">
    <source>
        <dbReference type="ARBA" id="ARBA00022520"/>
    </source>
</evidence>
<keyword evidence="74" id="KW-1133">Transmembrane helix</keyword>
<keyword evidence="29 72" id="KW-0519">Myristate</keyword>
<keyword evidence="24 72" id="KW-0645">Protease</keyword>
<evidence type="ECO:0000256" key="22">
    <source>
        <dbReference type="ARBA" id="ARBA00022595"/>
    </source>
</evidence>
<keyword evidence="58 72" id="KW-0899">Viral immunoevasion</keyword>
<keyword evidence="31 72" id="KW-0677">Repeat</keyword>
<dbReference type="EC" id="3.4.22.29" evidence="72"/>
<comment type="function">
    <text evidence="63">Localizes the viral replication complex to the surface of membranous vesicles. It inhibits host cell endoplasmic reticulum-to-Golgi apparatus transport and causes the disassembly of the Golgi complex, possibly through GBF1 interaction. This would result in depletion of MHC, trail receptors and IFN receptors at the host cell surface. Plays an essential role in viral RNA replication by recruiting ACBD3 and PI4KB at the viral replication sites, thereby allowing the formation of the rearranged membranous structures where viral replication takes place.</text>
</comment>
<evidence type="ECO:0000256" key="5">
    <source>
        <dbReference type="ARBA" id="ARBA00008303"/>
    </source>
</evidence>
<keyword evidence="20" id="KW-1048">Host nucleus</keyword>
<comment type="function">
    <text evidence="70">Acts as a primer for viral RNA replication and remains covalently bound to viral genomic RNA. VPg is uridylylated prior to priming replication into VPg-pUpU. The oriI viral genomic sequence may act as a template for this. The VPg-pUpU is then used as primer on the genomic RNA poly(A) by the RNA-dependent RNA polymerase to replicate the viral genome. During genome replication, the VPg-RNA linkage is removed by the host TDP2, thereby accelerating replication. During the late stage of the replication cycle, host TDP2 is excluded from sites of viral RNA synthesis and encapsidation, allowing for the generation of progeny virions.</text>
</comment>
<dbReference type="FunFam" id="2.40.10.10:FF:000020">
    <property type="entry name" value="Genome polyprotein"/>
    <property type="match status" value="1"/>
</dbReference>
<dbReference type="SUPFAM" id="SSF50494">
    <property type="entry name" value="Trypsin-like serine proteases"/>
    <property type="match status" value="2"/>
</dbReference>
<keyword evidence="30" id="KW-0479">Metal-binding</keyword>
<keyword evidence="53 72" id="KW-0472">Membrane</keyword>
<dbReference type="PROSITE" id="PS51874">
    <property type="entry name" value="PCV_3C_PRO"/>
    <property type="match status" value="1"/>
</dbReference>
<comment type="catalytic activity">
    <reaction evidence="72">
        <text>Selective cleavage of Gln-|-Gly bond in the poliovirus polyprotein. In other picornavirus reactions Glu may be substituted for Gln, and Ser or Thr for Gly.</text>
        <dbReference type="EC" id="3.4.22.28"/>
    </reaction>
</comment>
<organism evidence="78 79">
    <name type="scientific">rhinovirus A103</name>
    <dbReference type="NCBI Taxonomy" id="1033850"/>
    <lineage>
        <taxon>Viruses</taxon>
        <taxon>Riboviria</taxon>
        <taxon>Orthornavirae</taxon>
        <taxon>Pisuviricota</taxon>
        <taxon>Pisoniviricetes</taxon>
        <taxon>Picornavirales</taxon>
        <taxon>Picornaviridae</taxon>
        <taxon>Ensavirinae</taxon>
        <taxon>Enterovirus</taxon>
        <taxon>Enterovirus alpharhino</taxon>
        <taxon>Rhinovirus A</taxon>
    </lineage>
</organism>
<evidence type="ECO:0000256" key="29">
    <source>
        <dbReference type="ARBA" id="ARBA00022707"/>
    </source>
</evidence>
<dbReference type="PROSITE" id="PS51218">
    <property type="entry name" value="SF3_HELICASE_2"/>
    <property type="match status" value="1"/>
</dbReference>
<dbReference type="Gene3D" id="3.30.70.270">
    <property type="match status" value="1"/>
</dbReference>
<dbReference type="InterPro" id="IPR014759">
    <property type="entry name" value="Helicase_SF3_ssRNA_vir"/>
</dbReference>
<dbReference type="GO" id="GO:0005198">
    <property type="term" value="F:structural molecule activity"/>
    <property type="evidence" value="ECO:0007669"/>
    <property type="project" value="InterPro"/>
</dbReference>
<keyword evidence="25 72" id="KW-0808">Transferase</keyword>
<evidence type="ECO:0000256" key="18">
    <source>
        <dbReference type="ARBA" id="ARBA00022557"/>
    </source>
</evidence>
<keyword evidence="60 72" id="KW-1160">Virus entry into host cell</keyword>
<evidence type="ECO:0000313" key="78">
    <source>
        <dbReference type="EMBL" id="AEG75268.1"/>
    </source>
</evidence>
<dbReference type="Gene3D" id="4.10.880.10">
    <property type="entry name" value="Poliovirus 3D polymerase Domain 1 (Nucleotidyltransferase)"/>
    <property type="match status" value="2"/>
</dbReference>
<evidence type="ECO:0000256" key="13">
    <source>
        <dbReference type="ARBA" id="ARBA00022482"/>
    </source>
</evidence>
<dbReference type="FunFam" id="2.60.120.20:FF:000002">
    <property type="entry name" value="Genome polyprotein"/>
    <property type="match status" value="1"/>
</dbReference>
<evidence type="ECO:0000256" key="74">
    <source>
        <dbReference type="SAM" id="Phobius"/>
    </source>
</evidence>
<keyword evidence="39" id="KW-0068">Autocatalytic cleavage</keyword>
<dbReference type="GO" id="GO:0019062">
    <property type="term" value="P:virion attachment to host cell"/>
    <property type="evidence" value="ECO:0007669"/>
    <property type="project" value="UniProtKB-KW"/>
</dbReference>
<dbReference type="InterPro" id="IPR002527">
    <property type="entry name" value="Pico_P2B"/>
</dbReference>
<comment type="subunit">
    <text evidence="72">Capsid protein VP1: Interacts with capsid protein VP0, and capsid protein VP3 to form heterotrimeric protomers. Five protomers subsequently associate to form pentamers which serve as building blocks for the capsid. Interacts with capsid protein VP2, capsid protein VP3 and capsid protein VP4 following cleavage of capsid protein VP0.</text>
</comment>
<dbReference type="Pfam" id="PF08727">
    <property type="entry name" value="P3A"/>
    <property type="match status" value="1"/>
</dbReference>
<evidence type="ECO:0000256" key="73">
    <source>
        <dbReference type="SAM" id="MobiDB-lite"/>
    </source>
</evidence>
<evidence type="ECO:0000256" key="39">
    <source>
        <dbReference type="ARBA" id="ARBA00022813"/>
    </source>
</evidence>
<evidence type="ECO:0000256" key="8">
    <source>
        <dbReference type="ARBA" id="ARBA00011236"/>
    </source>
</evidence>
<comment type="cofactor">
    <cofactor evidence="1">
        <name>Mg(2+)</name>
        <dbReference type="ChEBI" id="CHEBI:18420"/>
    </cofactor>
</comment>
<evidence type="ECO:0000256" key="27">
    <source>
        <dbReference type="ARBA" id="ARBA00022705"/>
    </source>
</evidence>